<evidence type="ECO:0000313" key="4">
    <source>
        <dbReference type="Proteomes" id="UP001151760"/>
    </source>
</evidence>
<evidence type="ECO:0000256" key="2">
    <source>
        <dbReference type="ARBA" id="ARBA00023242"/>
    </source>
</evidence>
<dbReference type="InterPro" id="IPR007015">
    <property type="entry name" value="DNA_pol_V/MYBBP1A"/>
</dbReference>
<protein>
    <submittedName>
        <fullName evidence="3">Uncharacterized protein</fullName>
    </submittedName>
</protein>
<organism evidence="3 4">
    <name type="scientific">Tanacetum coccineum</name>
    <dbReference type="NCBI Taxonomy" id="301880"/>
    <lineage>
        <taxon>Eukaryota</taxon>
        <taxon>Viridiplantae</taxon>
        <taxon>Streptophyta</taxon>
        <taxon>Embryophyta</taxon>
        <taxon>Tracheophyta</taxon>
        <taxon>Spermatophyta</taxon>
        <taxon>Magnoliopsida</taxon>
        <taxon>eudicotyledons</taxon>
        <taxon>Gunneridae</taxon>
        <taxon>Pentapetalae</taxon>
        <taxon>asterids</taxon>
        <taxon>campanulids</taxon>
        <taxon>Asterales</taxon>
        <taxon>Asteraceae</taxon>
        <taxon>Asteroideae</taxon>
        <taxon>Anthemideae</taxon>
        <taxon>Anthemidinae</taxon>
        <taxon>Tanacetum</taxon>
    </lineage>
</organism>
<reference evidence="3" key="2">
    <citation type="submission" date="2022-01" db="EMBL/GenBank/DDBJ databases">
        <authorList>
            <person name="Yamashiro T."/>
            <person name="Shiraishi A."/>
            <person name="Satake H."/>
            <person name="Nakayama K."/>
        </authorList>
    </citation>
    <scope>NUCLEOTIDE SEQUENCE</scope>
</reference>
<dbReference type="PANTHER" id="PTHR13213">
    <property type="entry name" value="MYB-BINDING PROTEIN 1A FAMILY MEMBER"/>
    <property type="match status" value="1"/>
</dbReference>
<keyword evidence="2" id="KW-0539">Nucleus</keyword>
<reference evidence="3" key="1">
    <citation type="journal article" date="2022" name="Int. J. Mol. Sci.">
        <title>Draft Genome of Tanacetum Coccineum: Genomic Comparison of Closely Related Tanacetum-Family Plants.</title>
        <authorList>
            <person name="Yamashiro T."/>
            <person name="Shiraishi A."/>
            <person name="Nakayama K."/>
            <person name="Satake H."/>
        </authorList>
    </citation>
    <scope>NUCLEOTIDE SEQUENCE</scope>
</reference>
<keyword evidence="4" id="KW-1185">Reference proteome</keyword>
<sequence>MRRKEKEELERESREKRKSGGLKQICKLTNEQPTLLHVWRRGEQYFGLLAEKCITAKSKFWQVEALDLLLEALKPFVSVNKNEGTVVLGKKMISGHLSELCVLIKELVTNMPEKQARRAKVHRFCGRMFHILSTLKLSTKFLKSLDSKVHLVCGKEIGKAFLDLKKKE</sequence>
<name>A0ABQ5GRA6_9ASTR</name>
<evidence type="ECO:0000313" key="3">
    <source>
        <dbReference type="EMBL" id="GJT77779.1"/>
    </source>
</evidence>
<evidence type="ECO:0000256" key="1">
    <source>
        <dbReference type="ARBA" id="ARBA00004123"/>
    </source>
</evidence>
<dbReference type="Proteomes" id="UP001151760">
    <property type="component" value="Unassembled WGS sequence"/>
</dbReference>
<gene>
    <name evidence="3" type="ORF">Tco_1044504</name>
</gene>
<comment type="subcellular location">
    <subcellularLocation>
        <location evidence="1">Nucleus</location>
    </subcellularLocation>
</comment>
<comment type="caution">
    <text evidence="3">The sequence shown here is derived from an EMBL/GenBank/DDBJ whole genome shotgun (WGS) entry which is preliminary data.</text>
</comment>
<proteinExistence type="predicted"/>
<dbReference type="EMBL" id="BQNB010018744">
    <property type="protein sequence ID" value="GJT77779.1"/>
    <property type="molecule type" value="Genomic_DNA"/>
</dbReference>
<accession>A0ABQ5GRA6</accession>
<dbReference type="PANTHER" id="PTHR13213:SF2">
    <property type="entry name" value="MYB-BINDING PROTEIN 1A"/>
    <property type="match status" value="1"/>
</dbReference>